<dbReference type="InParanoid" id="A0A317XQH1"/>
<reference evidence="2 3" key="1">
    <citation type="journal article" date="2018" name="Mol. Biol. Evol.">
        <title>Broad Genomic Sampling Reveals a Smut Pathogenic Ancestry of the Fungal Clade Ustilaginomycotina.</title>
        <authorList>
            <person name="Kijpornyongpan T."/>
            <person name="Mondo S.J."/>
            <person name="Barry K."/>
            <person name="Sandor L."/>
            <person name="Lee J."/>
            <person name="Lipzen A."/>
            <person name="Pangilinan J."/>
            <person name="LaButti K."/>
            <person name="Hainaut M."/>
            <person name="Henrissat B."/>
            <person name="Grigoriev I.V."/>
            <person name="Spatafora J.W."/>
            <person name="Aime M.C."/>
        </authorList>
    </citation>
    <scope>NUCLEOTIDE SEQUENCE [LARGE SCALE GENOMIC DNA]</scope>
    <source>
        <strain evidence="2 3">MCA 3645</strain>
    </source>
</reference>
<dbReference type="AlphaFoldDB" id="A0A317XQH1"/>
<keyword evidence="3" id="KW-1185">Reference proteome</keyword>
<accession>A0A317XQH1</accession>
<name>A0A317XQH1_9BASI</name>
<feature type="compositionally biased region" description="Basic and acidic residues" evidence="1">
    <location>
        <begin position="73"/>
        <end position="90"/>
    </location>
</feature>
<evidence type="ECO:0000313" key="3">
    <source>
        <dbReference type="Proteomes" id="UP000246740"/>
    </source>
</evidence>
<feature type="region of interest" description="Disordered" evidence="1">
    <location>
        <begin position="68"/>
        <end position="224"/>
    </location>
</feature>
<feature type="compositionally biased region" description="Basic and acidic residues" evidence="1">
    <location>
        <begin position="191"/>
        <end position="218"/>
    </location>
</feature>
<feature type="compositionally biased region" description="Basic and acidic residues" evidence="1">
    <location>
        <begin position="98"/>
        <end position="166"/>
    </location>
</feature>
<protein>
    <submittedName>
        <fullName evidence="2">Uncharacterized protein</fullName>
    </submittedName>
</protein>
<organism evidence="2 3">
    <name type="scientific">Testicularia cyperi</name>
    <dbReference type="NCBI Taxonomy" id="1882483"/>
    <lineage>
        <taxon>Eukaryota</taxon>
        <taxon>Fungi</taxon>
        <taxon>Dikarya</taxon>
        <taxon>Basidiomycota</taxon>
        <taxon>Ustilaginomycotina</taxon>
        <taxon>Ustilaginomycetes</taxon>
        <taxon>Ustilaginales</taxon>
        <taxon>Anthracoideaceae</taxon>
        <taxon>Testicularia</taxon>
    </lineage>
</organism>
<feature type="region of interest" description="Disordered" evidence="1">
    <location>
        <begin position="1"/>
        <end position="28"/>
    </location>
</feature>
<dbReference type="OrthoDB" id="3362281at2759"/>
<proteinExistence type="predicted"/>
<dbReference type="Proteomes" id="UP000246740">
    <property type="component" value="Unassembled WGS sequence"/>
</dbReference>
<evidence type="ECO:0000313" key="2">
    <source>
        <dbReference type="EMBL" id="PWZ00138.1"/>
    </source>
</evidence>
<sequence length="224" mass="24092">MIARSATRSARSALRSSAGPSFRAPTARVALSRSYATGSSSALPPKSDAPWAIASVIGFGGLFVYLTAPGSKDASHGHGDHKSSDKHDESHDEEESEPEPKEPQELPDGSIEHPEGFVEVKRPEMREDAPEGDKHLDSIKLADEHAFEKQSKVKRERSLPADDTTFKHGVAAAKDGNPISDPKSVVAAAKTAKEEKHKAKTEGAQQDKEDKSESQDKDGESDDE</sequence>
<gene>
    <name evidence="2" type="ORF">BCV70DRAFT_161405</name>
</gene>
<feature type="compositionally biased region" description="Low complexity" evidence="1">
    <location>
        <begin position="1"/>
        <end position="18"/>
    </location>
</feature>
<evidence type="ECO:0000256" key="1">
    <source>
        <dbReference type="SAM" id="MobiDB-lite"/>
    </source>
</evidence>
<dbReference type="EMBL" id="KZ819193">
    <property type="protein sequence ID" value="PWZ00138.1"/>
    <property type="molecule type" value="Genomic_DNA"/>
</dbReference>